<dbReference type="RefSeq" id="WP_306979829.1">
    <property type="nucleotide sequence ID" value="NZ_JAUSUA010000001.1"/>
</dbReference>
<evidence type="ECO:0000259" key="8">
    <source>
        <dbReference type="Pfam" id="PF04239"/>
    </source>
</evidence>
<dbReference type="InterPro" id="IPR023090">
    <property type="entry name" value="UPF0702_alpha/beta_dom_sf"/>
</dbReference>
<evidence type="ECO:0000256" key="4">
    <source>
        <dbReference type="ARBA" id="ARBA00022692"/>
    </source>
</evidence>
<evidence type="ECO:0000313" key="10">
    <source>
        <dbReference type="Proteomes" id="UP001225034"/>
    </source>
</evidence>
<protein>
    <submittedName>
        <fullName evidence="9">Uncharacterized membrane protein YcaP (DUF421 family)</fullName>
    </submittedName>
</protein>
<sequence length="240" mass="26984">MMEELKDFALILGRIITIFPLLLTMTMFMGKRSIGELPIFDFLIIISLASVVGADIADPNVKHLPTGFAIICICLFQVLVSKLAISKRKFGKWITFEPTVVIRNGEILVKNLKSIRYSMDNILEMLREKDVFDINDVQLGIIEASGELSVFKKATKQTPSMEDLGLIKKTGGISYPVIIEGVIQEEILKSIQLNRKTLLDKLNQKGIQSYSSIFLCMINSAGELHLAYNTDDNRYEAIQH</sequence>
<feature type="transmembrane region" description="Helical" evidence="7">
    <location>
        <begin position="63"/>
        <end position="85"/>
    </location>
</feature>
<evidence type="ECO:0000256" key="6">
    <source>
        <dbReference type="ARBA" id="ARBA00023136"/>
    </source>
</evidence>
<comment type="subcellular location">
    <subcellularLocation>
        <location evidence="1">Cell membrane</location>
        <topology evidence="1">Multi-pass membrane protein</topology>
    </subcellularLocation>
</comment>
<evidence type="ECO:0000313" key="9">
    <source>
        <dbReference type="EMBL" id="MDQ0205856.1"/>
    </source>
</evidence>
<feature type="transmembrane region" description="Helical" evidence="7">
    <location>
        <begin position="12"/>
        <end position="30"/>
    </location>
</feature>
<evidence type="ECO:0000256" key="7">
    <source>
        <dbReference type="SAM" id="Phobius"/>
    </source>
</evidence>
<comment type="similarity">
    <text evidence="2">Belongs to the UPF0702 family.</text>
</comment>
<organism evidence="9 10">
    <name type="scientific">Alkalicoccobacillus murimartini</name>
    <dbReference type="NCBI Taxonomy" id="171685"/>
    <lineage>
        <taxon>Bacteria</taxon>
        <taxon>Bacillati</taxon>
        <taxon>Bacillota</taxon>
        <taxon>Bacilli</taxon>
        <taxon>Bacillales</taxon>
        <taxon>Bacillaceae</taxon>
        <taxon>Alkalicoccobacillus</taxon>
    </lineage>
</organism>
<keyword evidence="5 7" id="KW-1133">Transmembrane helix</keyword>
<dbReference type="Gene3D" id="3.30.240.20">
    <property type="entry name" value="bsu07140 like domains"/>
    <property type="match status" value="2"/>
</dbReference>
<dbReference type="EMBL" id="JAUSUA010000001">
    <property type="protein sequence ID" value="MDQ0205856.1"/>
    <property type="molecule type" value="Genomic_DNA"/>
</dbReference>
<keyword evidence="4 7" id="KW-0812">Transmembrane</keyword>
<evidence type="ECO:0000256" key="5">
    <source>
        <dbReference type="ARBA" id="ARBA00022989"/>
    </source>
</evidence>
<evidence type="ECO:0000256" key="2">
    <source>
        <dbReference type="ARBA" id="ARBA00006448"/>
    </source>
</evidence>
<dbReference type="PANTHER" id="PTHR34582">
    <property type="entry name" value="UPF0702 TRANSMEMBRANE PROTEIN YCAP"/>
    <property type="match status" value="1"/>
</dbReference>
<evidence type="ECO:0000256" key="3">
    <source>
        <dbReference type="ARBA" id="ARBA00022475"/>
    </source>
</evidence>
<reference evidence="9 10" key="1">
    <citation type="submission" date="2023-07" db="EMBL/GenBank/DDBJ databases">
        <title>Genomic Encyclopedia of Type Strains, Phase IV (KMG-IV): sequencing the most valuable type-strain genomes for metagenomic binning, comparative biology and taxonomic classification.</title>
        <authorList>
            <person name="Goeker M."/>
        </authorList>
    </citation>
    <scope>NUCLEOTIDE SEQUENCE [LARGE SCALE GENOMIC DNA]</scope>
    <source>
        <strain evidence="9 10">DSM 19154</strain>
    </source>
</reference>
<keyword evidence="3" id="KW-1003">Cell membrane</keyword>
<evidence type="ECO:0000256" key="1">
    <source>
        <dbReference type="ARBA" id="ARBA00004651"/>
    </source>
</evidence>
<gene>
    <name evidence="9" type="ORF">J2S05_000630</name>
</gene>
<dbReference type="PANTHER" id="PTHR34582:SF6">
    <property type="entry name" value="UPF0702 TRANSMEMBRANE PROTEIN YCAP"/>
    <property type="match status" value="1"/>
</dbReference>
<keyword evidence="6 7" id="KW-0472">Membrane</keyword>
<comment type="caution">
    <text evidence="9">The sequence shown here is derived from an EMBL/GenBank/DDBJ whole genome shotgun (WGS) entry which is preliminary data.</text>
</comment>
<feature type="transmembrane region" description="Helical" evidence="7">
    <location>
        <begin position="37"/>
        <end position="57"/>
    </location>
</feature>
<name>A0ABT9YDP5_9BACI</name>
<dbReference type="InterPro" id="IPR007353">
    <property type="entry name" value="DUF421"/>
</dbReference>
<dbReference type="Pfam" id="PF04239">
    <property type="entry name" value="DUF421"/>
    <property type="match status" value="1"/>
</dbReference>
<keyword evidence="10" id="KW-1185">Reference proteome</keyword>
<dbReference type="Proteomes" id="UP001225034">
    <property type="component" value="Unassembled WGS sequence"/>
</dbReference>
<feature type="domain" description="YetF C-terminal" evidence="8">
    <location>
        <begin position="88"/>
        <end position="218"/>
    </location>
</feature>
<proteinExistence type="inferred from homology"/>
<accession>A0ABT9YDP5</accession>